<comment type="caution">
    <text evidence="2">The sequence shown here is derived from an EMBL/GenBank/DDBJ whole genome shotgun (WGS) entry which is preliminary data.</text>
</comment>
<dbReference type="GO" id="GO:0032259">
    <property type="term" value="P:methylation"/>
    <property type="evidence" value="ECO:0007669"/>
    <property type="project" value="UniProtKB-KW"/>
</dbReference>
<dbReference type="PANTHER" id="PTHR45036">
    <property type="entry name" value="METHYLTRANSFERASE LIKE 7B"/>
    <property type="match status" value="1"/>
</dbReference>
<keyword evidence="1" id="KW-0472">Membrane</keyword>
<dbReference type="Gene3D" id="3.40.50.150">
    <property type="entry name" value="Vaccinia Virus protein VP39"/>
    <property type="match status" value="1"/>
</dbReference>
<organism evidence="2 3">
    <name type="scientific">Cladophialophora carrionii</name>
    <dbReference type="NCBI Taxonomy" id="86049"/>
    <lineage>
        <taxon>Eukaryota</taxon>
        <taxon>Fungi</taxon>
        <taxon>Dikarya</taxon>
        <taxon>Ascomycota</taxon>
        <taxon>Pezizomycotina</taxon>
        <taxon>Eurotiomycetes</taxon>
        <taxon>Chaetothyriomycetidae</taxon>
        <taxon>Chaetothyriales</taxon>
        <taxon>Herpotrichiellaceae</taxon>
        <taxon>Cladophialophora</taxon>
    </lineage>
</organism>
<evidence type="ECO:0000313" key="3">
    <source>
        <dbReference type="Proteomes" id="UP000094526"/>
    </source>
</evidence>
<accession>A0A1C1CTL4</accession>
<dbReference type="EMBL" id="LGRB01000009">
    <property type="protein sequence ID" value="OCT51824.1"/>
    <property type="molecule type" value="Genomic_DNA"/>
</dbReference>
<keyword evidence="2" id="KW-0489">Methyltransferase</keyword>
<proteinExistence type="predicted"/>
<dbReference type="Proteomes" id="UP000094526">
    <property type="component" value="Unassembled WGS sequence"/>
</dbReference>
<dbReference type="AlphaFoldDB" id="A0A1C1CTL4"/>
<dbReference type="GO" id="GO:0008168">
    <property type="term" value="F:methyltransferase activity"/>
    <property type="evidence" value="ECO:0007669"/>
    <property type="project" value="UniProtKB-KW"/>
</dbReference>
<protein>
    <submittedName>
        <fullName evidence="2">Phospholipid methyltransferase</fullName>
    </submittedName>
</protein>
<dbReference type="Pfam" id="PF13489">
    <property type="entry name" value="Methyltransf_23"/>
    <property type="match status" value="1"/>
</dbReference>
<dbReference type="SUPFAM" id="SSF53335">
    <property type="entry name" value="S-adenosyl-L-methionine-dependent methyltransferases"/>
    <property type="match status" value="1"/>
</dbReference>
<evidence type="ECO:0000313" key="2">
    <source>
        <dbReference type="EMBL" id="OCT51824.1"/>
    </source>
</evidence>
<dbReference type="InterPro" id="IPR029063">
    <property type="entry name" value="SAM-dependent_MTases_sf"/>
</dbReference>
<dbReference type="eggNOG" id="KOG4300">
    <property type="taxonomic scope" value="Eukaryota"/>
</dbReference>
<keyword evidence="2" id="KW-0808">Transferase</keyword>
<dbReference type="OrthoDB" id="540004at2759"/>
<name>A0A1C1CTL4_9EURO</name>
<keyword evidence="1" id="KW-1133">Transmembrane helix</keyword>
<dbReference type="VEuPathDB" id="FungiDB:G647_06294"/>
<feature type="transmembrane region" description="Helical" evidence="1">
    <location>
        <begin position="20"/>
        <end position="38"/>
    </location>
</feature>
<reference evidence="3" key="1">
    <citation type="submission" date="2015-07" db="EMBL/GenBank/DDBJ databases">
        <authorList>
            <person name="Teixeira M.M."/>
            <person name="Souza R.C."/>
            <person name="Almeida L.G."/>
            <person name="Vicente V.A."/>
            <person name="de Hoog S."/>
            <person name="Bocca A.L."/>
            <person name="de Almeida S.R."/>
            <person name="Vasconcelos A.T."/>
            <person name="Felipe M.S."/>
        </authorList>
    </citation>
    <scope>NUCLEOTIDE SEQUENCE [LARGE SCALE GENOMIC DNA]</scope>
    <source>
        <strain evidence="3">KSF</strain>
    </source>
</reference>
<keyword evidence="3" id="KW-1185">Reference proteome</keyword>
<dbReference type="STRING" id="86049.A0A1C1CTL4"/>
<dbReference type="PANTHER" id="PTHR45036:SF1">
    <property type="entry name" value="METHYLTRANSFERASE LIKE 7A"/>
    <property type="match status" value="1"/>
</dbReference>
<dbReference type="VEuPathDB" id="FungiDB:CLCR_08915"/>
<sequence>MTAAAPTMAPTTLEYIKGMVFPLPFMGASAFFFGLTFVKNPLLPLRDLESFKEKAFANLWLTFGPMCADDTPESLPPLLAQSKGVILDVGPGSGEQVKRFTHPENITAIYGVEPGVSLHDKLRDKARAAGLGDKYHVLAATADLDAMIPALIKAGLIQEGKTSSTDLQLFDEIVCLRVLCGVPDQAASVADLYSLLKPGGRFVVCEHVLNTGHWVARLAQQFYMLLGWKQLMGGCCLTRNTMDTFLKVANARDGGWAKVEVTQADELSPVVHVVGVLTKKS</sequence>
<gene>
    <name evidence="2" type="ORF">CLCR_08915</name>
</gene>
<keyword evidence="1" id="KW-0812">Transmembrane</keyword>
<dbReference type="InterPro" id="IPR052356">
    <property type="entry name" value="Thiol_S-MT"/>
</dbReference>
<evidence type="ECO:0000256" key="1">
    <source>
        <dbReference type="SAM" id="Phobius"/>
    </source>
</evidence>